<dbReference type="PANTHER" id="PTHR43580">
    <property type="entry name" value="OXIDOREDUCTASE GLYR1-RELATED"/>
    <property type="match status" value="1"/>
</dbReference>
<sequence length="290" mass="30088">MGQPMALRLAAAGTDLLVWNRTPARCAPLRQAGARVAASSAQVFAEARTVMLMLADEAAMDAVLRRGTREFADLVAGRTVVHLGTTAPAYSAGLDADIRAAGGSYLEAPVSGSHVPAATGQLIGMLAGDPETVAAVRPLLEPLCREVFDCGTPPQALRLKLAVNLFLITTVTGFTEAFHLAERSGLDTRLFLDVVGAGPMASAVSAMKTPKLAKRDFAAQAAALDVLKNNRLVAEAARAAGAASPLLDVCHELFRETVALGHGEADMVAVLHALEARTAPRPEDPGAGPN</sequence>
<dbReference type="Pfam" id="PF14833">
    <property type="entry name" value="NAD_binding_11"/>
    <property type="match status" value="1"/>
</dbReference>
<dbReference type="InterPro" id="IPR015815">
    <property type="entry name" value="HIBADH-related"/>
</dbReference>
<comment type="similarity">
    <text evidence="1">Belongs to the HIBADH-related family.</text>
</comment>
<dbReference type="InterPro" id="IPR013328">
    <property type="entry name" value="6PGD_dom2"/>
</dbReference>
<evidence type="ECO:0000256" key="3">
    <source>
        <dbReference type="ARBA" id="ARBA00023027"/>
    </source>
</evidence>
<evidence type="ECO:0000256" key="1">
    <source>
        <dbReference type="ARBA" id="ARBA00009080"/>
    </source>
</evidence>
<organism evidence="6 7">
    <name type="scientific">Streptacidiphilus monticola</name>
    <dbReference type="NCBI Taxonomy" id="2161674"/>
    <lineage>
        <taxon>Bacteria</taxon>
        <taxon>Bacillati</taxon>
        <taxon>Actinomycetota</taxon>
        <taxon>Actinomycetes</taxon>
        <taxon>Kitasatosporales</taxon>
        <taxon>Streptomycetaceae</taxon>
        <taxon>Streptacidiphilus</taxon>
    </lineage>
</organism>
<keyword evidence="2 6" id="KW-0560">Oxidoreductase</keyword>
<dbReference type="SUPFAM" id="SSF48179">
    <property type="entry name" value="6-phosphogluconate dehydrogenase C-terminal domain-like"/>
    <property type="match status" value="1"/>
</dbReference>
<proteinExistence type="inferred from homology"/>
<dbReference type="SUPFAM" id="SSF51735">
    <property type="entry name" value="NAD(P)-binding Rossmann-fold domains"/>
    <property type="match status" value="1"/>
</dbReference>
<evidence type="ECO:0000313" key="7">
    <source>
        <dbReference type="Proteomes" id="UP001596174"/>
    </source>
</evidence>
<keyword evidence="3" id="KW-0520">NAD</keyword>
<comment type="caution">
    <text evidence="6">The sequence shown here is derived from an EMBL/GenBank/DDBJ whole genome shotgun (WGS) entry which is preliminary data.</text>
</comment>
<dbReference type="Proteomes" id="UP001596174">
    <property type="component" value="Unassembled WGS sequence"/>
</dbReference>
<dbReference type="InterPro" id="IPR008927">
    <property type="entry name" value="6-PGluconate_DH-like_C_sf"/>
</dbReference>
<feature type="domain" description="3-hydroxyisobutyrate dehydrogenase-like NAD-binding" evidence="5">
    <location>
        <begin position="159"/>
        <end position="273"/>
    </location>
</feature>
<evidence type="ECO:0000256" key="2">
    <source>
        <dbReference type="ARBA" id="ARBA00023002"/>
    </source>
</evidence>
<dbReference type="Gene3D" id="1.10.1040.10">
    <property type="entry name" value="N-(1-d-carboxylethyl)-l-norvaline Dehydrogenase, domain 2"/>
    <property type="match status" value="1"/>
</dbReference>
<dbReference type="GO" id="GO:0016491">
    <property type="term" value="F:oxidoreductase activity"/>
    <property type="evidence" value="ECO:0007669"/>
    <property type="project" value="UniProtKB-KW"/>
</dbReference>
<dbReference type="EMBL" id="JBHSQJ010000147">
    <property type="protein sequence ID" value="MFC5911137.1"/>
    <property type="molecule type" value="Genomic_DNA"/>
</dbReference>
<dbReference type="EC" id="1.1.-.-" evidence="6"/>
<dbReference type="InterPro" id="IPR029154">
    <property type="entry name" value="HIBADH-like_NADP-bd"/>
</dbReference>
<dbReference type="Gene3D" id="3.40.50.720">
    <property type="entry name" value="NAD(P)-binding Rossmann-like Domain"/>
    <property type="match status" value="1"/>
</dbReference>
<reference evidence="7" key="1">
    <citation type="journal article" date="2019" name="Int. J. Syst. Evol. Microbiol.">
        <title>The Global Catalogue of Microorganisms (GCM) 10K type strain sequencing project: providing services to taxonomists for standard genome sequencing and annotation.</title>
        <authorList>
            <consortium name="The Broad Institute Genomics Platform"/>
            <consortium name="The Broad Institute Genome Sequencing Center for Infectious Disease"/>
            <person name="Wu L."/>
            <person name="Ma J."/>
        </authorList>
    </citation>
    <scope>NUCLEOTIDE SEQUENCE [LARGE SCALE GENOMIC DNA]</scope>
    <source>
        <strain evidence="7">JCM 4816</strain>
    </source>
</reference>
<evidence type="ECO:0000313" key="6">
    <source>
        <dbReference type="EMBL" id="MFC5911137.1"/>
    </source>
</evidence>
<feature type="domain" description="6-phosphogluconate dehydrogenase NADP-binding" evidence="4">
    <location>
        <begin position="1"/>
        <end position="150"/>
    </location>
</feature>
<name>A0ABW1GBX3_9ACTN</name>
<protein>
    <submittedName>
        <fullName evidence="6">NAD(P)-dependent oxidoreductase</fullName>
        <ecNumber evidence="6">1.1.-.-</ecNumber>
    </submittedName>
</protein>
<gene>
    <name evidence="6" type="ORF">ACFP3V_28515</name>
</gene>
<dbReference type="InterPro" id="IPR051265">
    <property type="entry name" value="HIBADH-related_NP60_sf"/>
</dbReference>
<evidence type="ECO:0000259" key="5">
    <source>
        <dbReference type="Pfam" id="PF14833"/>
    </source>
</evidence>
<keyword evidence="7" id="KW-1185">Reference proteome</keyword>
<dbReference type="InterPro" id="IPR036291">
    <property type="entry name" value="NAD(P)-bd_dom_sf"/>
</dbReference>
<evidence type="ECO:0000259" key="4">
    <source>
        <dbReference type="Pfam" id="PF03446"/>
    </source>
</evidence>
<accession>A0ABW1GBX3</accession>
<dbReference type="PANTHER" id="PTHR43580:SF2">
    <property type="entry name" value="CYTOKINE-LIKE NUCLEAR FACTOR N-PAC"/>
    <property type="match status" value="1"/>
</dbReference>
<dbReference type="InterPro" id="IPR006115">
    <property type="entry name" value="6PGDH_NADP-bd"/>
</dbReference>
<dbReference type="RefSeq" id="WP_380589730.1">
    <property type="nucleotide sequence ID" value="NZ_JBHSQJ010000147.1"/>
</dbReference>
<dbReference type="Pfam" id="PF03446">
    <property type="entry name" value="NAD_binding_2"/>
    <property type="match status" value="1"/>
</dbReference>
<dbReference type="PIRSF" id="PIRSF000103">
    <property type="entry name" value="HIBADH"/>
    <property type="match status" value="1"/>
</dbReference>